<gene>
    <name evidence="1" type="ORF">SD70_14280</name>
</gene>
<sequence>MRVSYIVGLAFQLNFEYEPGGNTSSTADSFEANFAAQIFNYENSDGAPFEAVRAHFLVSGLKSASEKSLISVHGLYYNVQRHPFGANGRIRGEFFRPFIFVELIVVAVAPAG</sequence>
<keyword evidence="2" id="KW-1185">Reference proteome</keyword>
<accession>A0ABR5AHD8</accession>
<name>A0ABR5AHD8_9BACL</name>
<evidence type="ECO:0000313" key="1">
    <source>
        <dbReference type="EMBL" id="KIL40386.1"/>
    </source>
</evidence>
<dbReference type="Proteomes" id="UP000031967">
    <property type="component" value="Unassembled WGS sequence"/>
</dbReference>
<proteinExistence type="predicted"/>
<comment type="caution">
    <text evidence="1">The sequence shown here is derived from an EMBL/GenBank/DDBJ whole genome shotgun (WGS) entry which is preliminary data.</text>
</comment>
<protein>
    <submittedName>
        <fullName evidence="1">Uncharacterized protein</fullName>
    </submittedName>
</protein>
<evidence type="ECO:0000313" key="2">
    <source>
        <dbReference type="Proteomes" id="UP000031967"/>
    </source>
</evidence>
<organism evidence="1 2">
    <name type="scientific">Gordoniibacillus kamchatkensis</name>
    <dbReference type="NCBI Taxonomy" id="1590651"/>
    <lineage>
        <taxon>Bacteria</taxon>
        <taxon>Bacillati</taxon>
        <taxon>Bacillota</taxon>
        <taxon>Bacilli</taxon>
        <taxon>Bacillales</taxon>
        <taxon>Paenibacillaceae</taxon>
        <taxon>Gordoniibacillus</taxon>
    </lineage>
</organism>
<dbReference type="EMBL" id="JXAK01000022">
    <property type="protein sequence ID" value="KIL40386.1"/>
    <property type="molecule type" value="Genomic_DNA"/>
</dbReference>
<reference evidence="1 2" key="1">
    <citation type="submission" date="2014-12" db="EMBL/GenBank/DDBJ databases">
        <title>Draft genome sequence of Paenibacillus kamchatkensis strain B-2647.</title>
        <authorList>
            <person name="Karlyshev A.V."/>
            <person name="Kudryashova E.B."/>
        </authorList>
    </citation>
    <scope>NUCLEOTIDE SEQUENCE [LARGE SCALE GENOMIC DNA]</scope>
    <source>
        <strain evidence="1 2">VKM B-2647</strain>
    </source>
</reference>